<dbReference type="Gene3D" id="3.40.5.10">
    <property type="entry name" value="Ribosomal protein L9, N-terminal domain"/>
    <property type="match status" value="1"/>
</dbReference>
<dbReference type="GO" id="GO:0005840">
    <property type="term" value="C:ribosome"/>
    <property type="evidence" value="ECO:0007669"/>
    <property type="project" value="UniProtKB-KW"/>
</dbReference>
<dbReference type="InterPro" id="IPR036935">
    <property type="entry name" value="Ribosomal_bL9_N_sf"/>
</dbReference>
<sequence length="150" mass="16620">MKVILLQDVKKQGKKGDVIEVSDGYGRNYLIKNGLAKEASAAALNQLKSKKKAEARMAAEHLEESKETKAAIEKENVIVEIKVKLGEDGRLFGAITPKQIADELEDQYDIQVDRRKIQLKENLSAVGNYEVPIKLHPDVQAAIKVNVIGE</sequence>
<reference evidence="10 11" key="1">
    <citation type="submission" date="2017-09" db="EMBL/GenBank/DDBJ databases">
        <title>Complete genome sequence of Oxytococcus suis strain ZY16052.</title>
        <authorList>
            <person name="Li F."/>
        </authorList>
    </citation>
    <scope>NUCLEOTIDE SEQUENCE [LARGE SCALE GENOMIC DNA]</scope>
    <source>
        <strain evidence="10 11">ZY16052</strain>
    </source>
</reference>
<dbReference type="RefSeq" id="WP_118991522.1">
    <property type="nucleotide sequence ID" value="NZ_CP023434.1"/>
</dbReference>
<evidence type="ECO:0000256" key="5">
    <source>
        <dbReference type="ARBA" id="ARBA00023274"/>
    </source>
</evidence>
<feature type="coiled-coil region" evidence="8">
    <location>
        <begin position="44"/>
        <end position="75"/>
    </location>
</feature>
<dbReference type="InterPro" id="IPR020069">
    <property type="entry name" value="Ribosomal_bL9_C"/>
</dbReference>
<dbReference type="SUPFAM" id="SSF55658">
    <property type="entry name" value="L9 N-domain-like"/>
    <property type="match status" value="1"/>
</dbReference>
<dbReference type="InterPro" id="IPR020070">
    <property type="entry name" value="Ribosomal_bL9_N"/>
</dbReference>
<comment type="function">
    <text evidence="7">Binds to the 23S rRNA.</text>
</comment>
<dbReference type="KEGG" id="abae:CL176_12025"/>
<organism evidence="10 11">
    <name type="scientific">Suicoccus acidiformans</name>
    <dbReference type="NCBI Taxonomy" id="2036206"/>
    <lineage>
        <taxon>Bacteria</taxon>
        <taxon>Bacillati</taxon>
        <taxon>Bacillota</taxon>
        <taxon>Bacilli</taxon>
        <taxon>Lactobacillales</taxon>
        <taxon>Aerococcaceae</taxon>
        <taxon>Suicoccus</taxon>
    </lineage>
</organism>
<comment type="similarity">
    <text evidence="1 7">Belongs to the bacterial ribosomal protein bL9 family.</text>
</comment>
<feature type="domain" description="Ribosomal protein L9" evidence="9">
    <location>
        <begin position="13"/>
        <end position="40"/>
    </location>
</feature>
<dbReference type="Proteomes" id="UP000263232">
    <property type="component" value="Chromosome"/>
</dbReference>
<dbReference type="GO" id="GO:1990904">
    <property type="term" value="C:ribonucleoprotein complex"/>
    <property type="evidence" value="ECO:0007669"/>
    <property type="project" value="UniProtKB-KW"/>
</dbReference>
<evidence type="ECO:0000256" key="6">
    <source>
        <dbReference type="ARBA" id="ARBA00035292"/>
    </source>
</evidence>
<evidence type="ECO:0000256" key="8">
    <source>
        <dbReference type="SAM" id="Coils"/>
    </source>
</evidence>
<dbReference type="PANTHER" id="PTHR21368">
    <property type="entry name" value="50S RIBOSOMAL PROTEIN L9"/>
    <property type="match status" value="1"/>
</dbReference>
<dbReference type="InterPro" id="IPR009027">
    <property type="entry name" value="Ribosomal_bL9/RNase_H1_N"/>
</dbReference>
<name>A0A347WNL1_9LACT</name>
<keyword evidence="8" id="KW-0175">Coiled coil</keyword>
<accession>A0A347WNL1</accession>
<dbReference type="Gene3D" id="3.10.430.100">
    <property type="entry name" value="Ribosomal protein L9, C-terminal domain"/>
    <property type="match status" value="1"/>
</dbReference>
<keyword evidence="3 7" id="KW-0694">RNA-binding</keyword>
<evidence type="ECO:0000256" key="1">
    <source>
        <dbReference type="ARBA" id="ARBA00010605"/>
    </source>
</evidence>
<dbReference type="GO" id="GO:0019843">
    <property type="term" value="F:rRNA binding"/>
    <property type="evidence" value="ECO:0007669"/>
    <property type="project" value="UniProtKB-UniRule"/>
</dbReference>
<dbReference type="GO" id="GO:0003735">
    <property type="term" value="F:structural constituent of ribosome"/>
    <property type="evidence" value="ECO:0007669"/>
    <property type="project" value="InterPro"/>
</dbReference>
<dbReference type="InterPro" id="IPR036791">
    <property type="entry name" value="Ribosomal_bL9_C_sf"/>
</dbReference>
<dbReference type="GO" id="GO:0006412">
    <property type="term" value="P:translation"/>
    <property type="evidence" value="ECO:0007669"/>
    <property type="project" value="UniProtKB-UniRule"/>
</dbReference>
<evidence type="ECO:0000313" key="10">
    <source>
        <dbReference type="EMBL" id="AXY26668.1"/>
    </source>
</evidence>
<dbReference type="HAMAP" id="MF_00503">
    <property type="entry name" value="Ribosomal_bL9"/>
    <property type="match status" value="1"/>
</dbReference>
<dbReference type="OrthoDB" id="9788336at2"/>
<dbReference type="InterPro" id="IPR020594">
    <property type="entry name" value="Ribosomal_bL9_bac/chp"/>
</dbReference>
<proteinExistence type="inferred from homology"/>
<dbReference type="PROSITE" id="PS00651">
    <property type="entry name" value="RIBOSOMAL_L9"/>
    <property type="match status" value="1"/>
</dbReference>
<evidence type="ECO:0000259" key="9">
    <source>
        <dbReference type="PROSITE" id="PS00651"/>
    </source>
</evidence>
<keyword evidence="2 7" id="KW-0699">rRNA-binding</keyword>
<keyword evidence="4 7" id="KW-0689">Ribosomal protein</keyword>
<dbReference type="FunFam" id="3.40.5.10:FF:000002">
    <property type="entry name" value="50S ribosomal protein L9"/>
    <property type="match status" value="1"/>
</dbReference>
<dbReference type="Pfam" id="PF03948">
    <property type="entry name" value="Ribosomal_L9_C"/>
    <property type="match status" value="1"/>
</dbReference>
<dbReference type="SUPFAM" id="SSF55653">
    <property type="entry name" value="Ribosomal protein L9 C-domain"/>
    <property type="match status" value="1"/>
</dbReference>
<dbReference type="NCBIfam" id="TIGR00158">
    <property type="entry name" value="L9"/>
    <property type="match status" value="1"/>
</dbReference>
<protein>
    <recommendedName>
        <fullName evidence="6 7">Large ribosomal subunit protein bL9</fullName>
    </recommendedName>
</protein>
<evidence type="ECO:0000256" key="2">
    <source>
        <dbReference type="ARBA" id="ARBA00022730"/>
    </source>
</evidence>
<evidence type="ECO:0000256" key="4">
    <source>
        <dbReference type="ARBA" id="ARBA00022980"/>
    </source>
</evidence>
<dbReference type="Pfam" id="PF01281">
    <property type="entry name" value="Ribosomal_L9_N"/>
    <property type="match status" value="1"/>
</dbReference>
<dbReference type="AlphaFoldDB" id="A0A347WNL1"/>
<dbReference type="InterPro" id="IPR000244">
    <property type="entry name" value="Ribosomal_bL9"/>
</dbReference>
<gene>
    <name evidence="7" type="primary">rplI</name>
    <name evidence="10" type="ORF">CL176_12025</name>
</gene>
<evidence type="ECO:0000256" key="3">
    <source>
        <dbReference type="ARBA" id="ARBA00022884"/>
    </source>
</evidence>
<keyword evidence="11" id="KW-1185">Reference proteome</keyword>
<keyword evidence="5 7" id="KW-0687">Ribonucleoprotein</keyword>
<evidence type="ECO:0000256" key="7">
    <source>
        <dbReference type="HAMAP-Rule" id="MF_00503"/>
    </source>
</evidence>
<dbReference type="EMBL" id="CP023434">
    <property type="protein sequence ID" value="AXY26668.1"/>
    <property type="molecule type" value="Genomic_DNA"/>
</dbReference>
<evidence type="ECO:0000313" key="11">
    <source>
        <dbReference type="Proteomes" id="UP000263232"/>
    </source>
</evidence>